<organism evidence="1 2">
    <name type="scientific">Prevotella multiformis DSM 16608</name>
    <dbReference type="NCBI Taxonomy" id="888743"/>
    <lineage>
        <taxon>Bacteria</taxon>
        <taxon>Pseudomonadati</taxon>
        <taxon>Bacteroidota</taxon>
        <taxon>Bacteroidia</taxon>
        <taxon>Bacteroidales</taxon>
        <taxon>Prevotellaceae</taxon>
        <taxon>Prevotella</taxon>
    </lineage>
</organism>
<name>F0F6A7_9BACT</name>
<evidence type="ECO:0008006" key="3">
    <source>
        <dbReference type="Google" id="ProtNLM"/>
    </source>
</evidence>
<evidence type="ECO:0000313" key="2">
    <source>
        <dbReference type="Proteomes" id="UP000005697"/>
    </source>
</evidence>
<dbReference type="EMBL" id="AEWX01000017">
    <property type="protein sequence ID" value="EGC20189.1"/>
    <property type="molecule type" value="Genomic_DNA"/>
</dbReference>
<comment type="caution">
    <text evidence="1">The sequence shown here is derived from an EMBL/GenBank/DDBJ whole genome shotgun (WGS) entry which is preliminary data.</text>
</comment>
<evidence type="ECO:0000313" key="1">
    <source>
        <dbReference type="EMBL" id="EGC20189.1"/>
    </source>
</evidence>
<dbReference type="HOGENOM" id="CLU_2975528_0_0_10"/>
<dbReference type="AlphaFoldDB" id="F0F6A7"/>
<protein>
    <recommendedName>
        <fullName evidence="3">Transposase DDE domain-containing protein</fullName>
    </recommendedName>
</protein>
<sequence>MTYHDCSIYGDKGYIGAEIQLDLFETVHIRLEYPYRINQKDWKPAFIPFAKARIFDRC</sequence>
<accession>F0F6A7</accession>
<keyword evidence="2" id="KW-1185">Reference proteome</keyword>
<gene>
    <name evidence="1" type="ORF">HMPREF9141_1129</name>
</gene>
<reference evidence="1 2" key="1">
    <citation type="submission" date="2011-01" db="EMBL/GenBank/DDBJ databases">
        <authorList>
            <person name="Muzny D."/>
            <person name="Qin X."/>
            <person name="Deng J."/>
            <person name="Jiang H."/>
            <person name="Liu Y."/>
            <person name="Qu J."/>
            <person name="Song X.-Z."/>
            <person name="Zhang L."/>
            <person name="Thornton R."/>
            <person name="Coyle M."/>
            <person name="Francisco L."/>
            <person name="Jackson L."/>
            <person name="Javaid M."/>
            <person name="Korchina V."/>
            <person name="Kovar C."/>
            <person name="Mata R."/>
            <person name="Mathew T."/>
            <person name="Ngo R."/>
            <person name="Nguyen L."/>
            <person name="Nguyen N."/>
            <person name="Okwuonu G."/>
            <person name="Ongeri F."/>
            <person name="Pham C."/>
            <person name="Simmons D."/>
            <person name="Wilczek-Boney K."/>
            <person name="Hale W."/>
            <person name="Jakkamsetti A."/>
            <person name="Pham P."/>
            <person name="Ruth R."/>
            <person name="San Lucas F."/>
            <person name="Warren J."/>
            <person name="Zhang J."/>
            <person name="Zhao Z."/>
            <person name="Zhou C."/>
            <person name="Zhu D."/>
            <person name="Lee S."/>
            <person name="Bess C."/>
            <person name="Blankenburg K."/>
            <person name="Forbes L."/>
            <person name="Fu Q."/>
            <person name="Gubbala S."/>
            <person name="Hirani K."/>
            <person name="Jayaseelan J.C."/>
            <person name="Lara F."/>
            <person name="Munidasa M."/>
            <person name="Palculict T."/>
            <person name="Patil S."/>
            <person name="Pu L.-L."/>
            <person name="Saada N."/>
            <person name="Tang L."/>
            <person name="Weissenberger G."/>
            <person name="Zhu Y."/>
            <person name="Hemphill L."/>
            <person name="Shang Y."/>
            <person name="Youmans B."/>
            <person name="Ayvaz T."/>
            <person name="Ross M."/>
            <person name="Santibanez J."/>
            <person name="Aqrawi P."/>
            <person name="Gross S."/>
            <person name="Joshi V."/>
            <person name="Fowler G."/>
            <person name="Nazareth L."/>
            <person name="Reid J."/>
            <person name="Worley K."/>
            <person name="Petrosino J."/>
            <person name="Highlander S."/>
            <person name="Gibbs R."/>
        </authorList>
    </citation>
    <scope>NUCLEOTIDE SEQUENCE [LARGE SCALE GENOMIC DNA]</scope>
    <source>
        <strain evidence="1 2">DSM 16608</strain>
    </source>
</reference>
<dbReference type="STRING" id="888743.HMPREF9141_1129"/>
<dbReference type="Proteomes" id="UP000005697">
    <property type="component" value="Unassembled WGS sequence"/>
</dbReference>
<proteinExistence type="predicted"/>